<evidence type="ECO:0008006" key="4">
    <source>
        <dbReference type="Google" id="ProtNLM"/>
    </source>
</evidence>
<keyword evidence="1" id="KW-0472">Membrane</keyword>
<evidence type="ECO:0000256" key="1">
    <source>
        <dbReference type="SAM" id="Phobius"/>
    </source>
</evidence>
<gene>
    <name evidence="2" type="ORF">NMS_1823</name>
</gene>
<dbReference type="EMBL" id="AP014548">
    <property type="protein sequence ID" value="BAO55832.1"/>
    <property type="molecule type" value="Genomic_DNA"/>
</dbReference>
<keyword evidence="1" id="KW-0812">Transmembrane</keyword>
<organism evidence="2 3">
    <name type="scientific">Nonlabens marinus S1-08</name>
    <dbReference type="NCBI Taxonomy" id="1454201"/>
    <lineage>
        <taxon>Bacteria</taxon>
        <taxon>Pseudomonadati</taxon>
        <taxon>Bacteroidota</taxon>
        <taxon>Flavobacteriia</taxon>
        <taxon>Flavobacteriales</taxon>
        <taxon>Flavobacteriaceae</taxon>
        <taxon>Nonlabens</taxon>
    </lineage>
</organism>
<accession>W8VXF4</accession>
<dbReference type="AlphaFoldDB" id="W8VXF4"/>
<protein>
    <recommendedName>
        <fullName evidence="4">Riboflavin synthase subunit beta</fullName>
    </recommendedName>
</protein>
<dbReference type="Proteomes" id="UP000031760">
    <property type="component" value="Chromosome"/>
</dbReference>
<proteinExistence type="predicted"/>
<keyword evidence="1" id="KW-1133">Transmembrane helix</keyword>
<keyword evidence="3" id="KW-1185">Reference proteome</keyword>
<dbReference type="STRING" id="1454201.NMS_1823"/>
<dbReference type="HOGENOM" id="CLU_170285_0_0_10"/>
<evidence type="ECO:0000313" key="3">
    <source>
        <dbReference type="Proteomes" id="UP000031760"/>
    </source>
</evidence>
<evidence type="ECO:0000313" key="2">
    <source>
        <dbReference type="EMBL" id="BAO55832.1"/>
    </source>
</evidence>
<reference evidence="2 3" key="1">
    <citation type="journal article" date="2014" name="Proc. Natl. Acad. Sci. U.S.A.">
        <title>Functional characterization of flavobacteria rhodopsins reveals a unique class of light-driven chloride pump in bacteria.</title>
        <authorList>
            <person name="Yoshizawa S."/>
            <person name="Kumagai Y."/>
            <person name="Kim H."/>
            <person name="Ogura Y."/>
            <person name="Hayashi T."/>
            <person name="Iwasaki W."/>
            <person name="DeLong E.F."/>
            <person name="Kogure K."/>
        </authorList>
    </citation>
    <scope>NUCLEOTIDE SEQUENCE [LARGE SCALE GENOMIC DNA]</scope>
    <source>
        <strain evidence="2 3">S1-08</strain>
    </source>
</reference>
<dbReference type="RefSeq" id="WP_041496361.1">
    <property type="nucleotide sequence ID" value="NZ_AP014548.1"/>
</dbReference>
<name>W8VXF4_9FLAO</name>
<dbReference type="KEGG" id="nmf:NMS_1823"/>
<dbReference type="OrthoDB" id="1139505at2"/>
<feature type="transmembrane region" description="Helical" evidence="1">
    <location>
        <begin position="70"/>
        <end position="92"/>
    </location>
</feature>
<sequence length="94" mass="11304">MGILSRRKNKKYSYEPRYYQNKDKDGNPFEIKHKFDDQRSTIHNHGLKGKFHNALRDYKEGTDRIARNRIYIIAAILILLFLWLIDFDLSIFSI</sequence>